<evidence type="ECO:0000313" key="2">
    <source>
        <dbReference type="Proteomes" id="UP000828390"/>
    </source>
</evidence>
<keyword evidence="2" id="KW-1185">Reference proteome</keyword>
<dbReference type="AlphaFoldDB" id="A0A9D4KVG9"/>
<reference evidence="1" key="2">
    <citation type="submission" date="2020-11" db="EMBL/GenBank/DDBJ databases">
        <authorList>
            <person name="McCartney M.A."/>
            <person name="Auch B."/>
            <person name="Kono T."/>
            <person name="Mallez S."/>
            <person name="Becker A."/>
            <person name="Gohl D.M."/>
            <person name="Silverstein K.A.T."/>
            <person name="Koren S."/>
            <person name="Bechman K.B."/>
            <person name="Herman A."/>
            <person name="Abrahante J.E."/>
            <person name="Garbe J."/>
        </authorList>
    </citation>
    <scope>NUCLEOTIDE SEQUENCE</scope>
    <source>
        <strain evidence="1">Duluth1</strain>
        <tissue evidence="1">Whole animal</tissue>
    </source>
</reference>
<dbReference type="Proteomes" id="UP000828390">
    <property type="component" value="Unassembled WGS sequence"/>
</dbReference>
<sequence length="53" mass="5630">MTCLVTIQPLTSQITGQLMTLPVNGKSVTGLVTSQLMTGPRSGHQSAYDRSSH</sequence>
<accession>A0A9D4KVG9</accession>
<proteinExistence type="predicted"/>
<comment type="caution">
    <text evidence="1">The sequence shown here is derived from an EMBL/GenBank/DDBJ whole genome shotgun (WGS) entry which is preliminary data.</text>
</comment>
<reference evidence="1" key="1">
    <citation type="journal article" date="2019" name="bioRxiv">
        <title>The Genome of the Zebra Mussel, Dreissena polymorpha: A Resource for Invasive Species Research.</title>
        <authorList>
            <person name="McCartney M.A."/>
            <person name="Auch B."/>
            <person name="Kono T."/>
            <person name="Mallez S."/>
            <person name="Zhang Y."/>
            <person name="Obille A."/>
            <person name="Becker A."/>
            <person name="Abrahante J.E."/>
            <person name="Garbe J."/>
            <person name="Badalamenti J.P."/>
            <person name="Herman A."/>
            <person name="Mangelson H."/>
            <person name="Liachko I."/>
            <person name="Sullivan S."/>
            <person name="Sone E.D."/>
            <person name="Koren S."/>
            <person name="Silverstein K.A.T."/>
            <person name="Beckman K.B."/>
            <person name="Gohl D.M."/>
        </authorList>
    </citation>
    <scope>NUCLEOTIDE SEQUENCE</scope>
    <source>
        <strain evidence="1">Duluth1</strain>
        <tissue evidence="1">Whole animal</tissue>
    </source>
</reference>
<evidence type="ECO:0000313" key="1">
    <source>
        <dbReference type="EMBL" id="KAH3846444.1"/>
    </source>
</evidence>
<organism evidence="1 2">
    <name type="scientific">Dreissena polymorpha</name>
    <name type="common">Zebra mussel</name>
    <name type="synonym">Mytilus polymorpha</name>
    <dbReference type="NCBI Taxonomy" id="45954"/>
    <lineage>
        <taxon>Eukaryota</taxon>
        <taxon>Metazoa</taxon>
        <taxon>Spiralia</taxon>
        <taxon>Lophotrochozoa</taxon>
        <taxon>Mollusca</taxon>
        <taxon>Bivalvia</taxon>
        <taxon>Autobranchia</taxon>
        <taxon>Heteroconchia</taxon>
        <taxon>Euheterodonta</taxon>
        <taxon>Imparidentia</taxon>
        <taxon>Neoheterodontei</taxon>
        <taxon>Myida</taxon>
        <taxon>Dreissenoidea</taxon>
        <taxon>Dreissenidae</taxon>
        <taxon>Dreissena</taxon>
    </lineage>
</organism>
<protein>
    <submittedName>
        <fullName evidence="1">Uncharacterized protein</fullName>
    </submittedName>
</protein>
<name>A0A9D4KVG9_DREPO</name>
<dbReference type="EMBL" id="JAIWYP010000003">
    <property type="protein sequence ID" value="KAH3846444.1"/>
    <property type="molecule type" value="Genomic_DNA"/>
</dbReference>
<gene>
    <name evidence="1" type="ORF">DPMN_088745</name>
</gene>